<evidence type="ECO:0000313" key="6">
    <source>
        <dbReference type="Proteomes" id="UP000655994"/>
    </source>
</evidence>
<dbReference type="RefSeq" id="WP_199494701.1">
    <property type="nucleotide sequence ID" value="NZ_JAEMOO010000011.1"/>
</dbReference>
<comment type="caution">
    <text evidence="4">The sequence shown here is derived from an EMBL/GenBank/DDBJ whole genome shotgun (WGS) entry which is preliminary data.</text>
</comment>
<organism evidence="4 5">
    <name type="scientific">Idiomarina abyssalis</name>
    <dbReference type="NCBI Taxonomy" id="86102"/>
    <lineage>
        <taxon>Bacteria</taxon>
        <taxon>Pseudomonadati</taxon>
        <taxon>Pseudomonadota</taxon>
        <taxon>Gammaproteobacteria</taxon>
        <taxon>Alteromonadales</taxon>
        <taxon>Idiomarinaceae</taxon>
        <taxon>Idiomarina</taxon>
    </lineage>
</organism>
<keyword evidence="2" id="KW-1277">Toxin-antitoxin system</keyword>
<dbReference type="InterPro" id="IPR051803">
    <property type="entry name" value="TA_system_RelE-like_toxin"/>
</dbReference>
<dbReference type="Proteomes" id="UP000621390">
    <property type="component" value="Unassembled WGS sequence"/>
</dbReference>
<keyword evidence="6" id="KW-1185">Reference proteome</keyword>
<comment type="similarity">
    <text evidence="1">Belongs to the RelE toxin family.</text>
</comment>
<dbReference type="PANTHER" id="PTHR33755">
    <property type="entry name" value="TOXIN PARE1-RELATED"/>
    <property type="match status" value="1"/>
</dbReference>
<evidence type="ECO:0000313" key="4">
    <source>
        <dbReference type="EMBL" id="MBJ7316700.1"/>
    </source>
</evidence>
<dbReference type="InterPro" id="IPR007712">
    <property type="entry name" value="RelE/ParE_toxin"/>
</dbReference>
<reference evidence="4 6" key="1">
    <citation type="submission" date="2020-09" db="EMBL/GenBank/DDBJ databases">
        <title>Draft Genomes of Bacterial Isolates from North Pond Shallow Sediments.</title>
        <authorList>
            <person name="Kiel Reese B."/>
            <person name="Mullis M."/>
            <person name="Weisend R.E."/>
        </authorList>
    </citation>
    <scope>NUCLEOTIDE SEQUENCE</scope>
    <source>
        <strain evidence="4">KJE-2</strain>
        <strain evidence="3 6">KJE-3</strain>
    </source>
</reference>
<evidence type="ECO:0000313" key="3">
    <source>
        <dbReference type="EMBL" id="MBJ7267308.1"/>
    </source>
</evidence>
<evidence type="ECO:0000313" key="5">
    <source>
        <dbReference type="Proteomes" id="UP000621390"/>
    </source>
</evidence>
<dbReference type="EMBL" id="JAEMOP010000009">
    <property type="protein sequence ID" value="MBJ7316700.1"/>
    <property type="molecule type" value="Genomic_DNA"/>
</dbReference>
<dbReference type="InterPro" id="IPR035093">
    <property type="entry name" value="RelE/ParE_toxin_dom_sf"/>
</dbReference>
<accession>A0A8I1GAZ2</accession>
<evidence type="ECO:0000256" key="1">
    <source>
        <dbReference type="ARBA" id="ARBA00006226"/>
    </source>
</evidence>
<dbReference type="PANTHER" id="PTHR33755:SF9">
    <property type="entry name" value="TOXIN PARE1"/>
    <property type="match status" value="1"/>
</dbReference>
<name>A0A8I1GAZ2_9GAMM</name>
<dbReference type="EMBL" id="JAEMOS010000031">
    <property type="protein sequence ID" value="MBJ7267308.1"/>
    <property type="molecule type" value="Genomic_DNA"/>
</dbReference>
<protein>
    <submittedName>
        <fullName evidence="4">Type II toxin-antitoxin system RelE/ParE family toxin</fullName>
    </submittedName>
</protein>
<evidence type="ECO:0000256" key="2">
    <source>
        <dbReference type="ARBA" id="ARBA00022649"/>
    </source>
</evidence>
<dbReference type="AlphaFoldDB" id="A0A8I1GAZ2"/>
<dbReference type="Gene3D" id="3.30.2310.20">
    <property type="entry name" value="RelE-like"/>
    <property type="match status" value="1"/>
</dbReference>
<dbReference type="Pfam" id="PF05016">
    <property type="entry name" value="ParE_toxin"/>
    <property type="match status" value="1"/>
</dbReference>
<sequence length="95" mass="10868">MSSYKLTANAKEDLYRIYEYGVATFGEQQAETYFAHLTAVFANIADTPLLYPSVDHIRPGYRRCVCGSDSIYYRIRSEHIEIVAIIRGQDVGVWL</sequence>
<proteinExistence type="inferred from homology"/>
<gene>
    <name evidence="3" type="ORF">JHC10_10205</name>
    <name evidence="4" type="ORF">JHC11_11965</name>
</gene>
<dbReference type="Proteomes" id="UP000655994">
    <property type="component" value="Unassembled WGS sequence"/>
</dbReference>